<accession>A0A382AMV6</accession>
<proteinExistence type="predicted"/>
<dbReference type="EMBL" id="UINC01025937">
    <property type="protein sequence ID" value="SVB02472.1"/>
    <property type="molecule type" value="Genomic_DNA"/>
</dbReference>
<feature type="non-terminal residue" evidence="1">
    <location>
        <position position="1"/>
    </location>
</feature>
<sequence>VDRPRVPLPVAMTLYRLTRSGGESEIVRIGVSLGAPFKESEQLRSH</sequence>
<protein>
    <submittedName>
        <fullName evidence="1">Uncharacterized protein</fullName>
    </submittedName>
</protein>
<evidence type="ECO:0000313" key="1">
    <source>
        <dbReference type="EMBL" id="SVB02472.1"/>
    </source>
</evidence>
<reference evidence="1" key="1">
    <citation type="submission" date="2018-05" db="EMBL/GenBank/DDBJ databases">
        <authorList>
            <person name="Lanie J.A."/>
            <person name="Ng W.-L."/>
            <person name="Kazmierczak K.M."/>
            <person name="Andrzejewski T.M."/>
            <person name="Davidsen T.M."/>
            <person name="Wayne K.J."/>
            <person name="Tettelin H."/>
            <person name="Glass J.I."/>
            <person name="Rusch D."/>
            <person name="Podicherti R."/>
            <person name="Tsui H.-C.T."/>
            <person name="Winkler M.E."/>
        </authorList>
    </citation>
    <scope>NUCLEOTIDE SEQUENCE</scope>
</reference>
<organism evidence="1">
    <name type="scientific">marine metagenome</name>
    <dbReference type="NCBI Taxonomy" id="408172"/>
    <lineage>
        <taxon>unclassified sequences</taxon>
        <taxon>metagenomes</taxon>
        <taxon>ecological metagenomes</taxon>
    </lineage>
</organism>
<dbReference type="AlphaFoldDB" id="A0A382AMV6"/>
<gene>
    <name evidence="1" type="ORF">METZ01_LOCUS155326</name>
</gene>
<name>A0A382AMV6_9ZZZZ</name>
<feature type="non-terminal residue" evidence="1">
    <location>
        <position position="46"/>
    </location>
</feature>